<protein>
    <recommendedName>
        <fullName evidence="3">AB hydrolase-1 domain-containing protein</fullName>
    </recommendedName>
</protein>
<evidence type="ECO:0000313" key="4">
    <source>
        <dbReference type="EMBL" id="RFC01138.1"/>
    </source>
</evidence>
<organism evidence="4 5">
    <name type="scientific">Rhizobium leguminosarum bv. trifolii</name>
    <dbReference type="NCBI Taxonomy" id="386"/>
    <lineage>
        <taxon>Bacteria</taxon>
        <taxon>Pseudomonadati</taxon>
        <taxon>Pseudomonadota</taxon>
        <taxon>Alphaproteobacteria</taxon>
        <taxon>Hyphomicrobiales</taxon>
        <taxon>Rhizobiaceae</taxon>
        <taxon>Rhizobium/Agrobacterium group</taxon>
        <taxon>Rhizobium</taxon>
    </lineage>
</organism>
<accession>A0A3E1BZG4</accession>
<dbReference type="RefSeq" id="WP_116272158.1">
    <property type="nucleotide sequence ID" value="NZ_KZ859521.1"/>
</dbReference>
<dbReference type="PANTHER" id="PTHR43433">
    <property type="entry name" value="HYDROLASE, ALPHA/BETA FOLD FAMILY PROTEIN"/>
    <property type="match status" value="1"/>
</dbReference>
<evidence type="ECO:0000259" key="3">
    <source>
        <dbReference type="Pfam" id="PF00561"/>
    </source>
</evidence>
<dbReference type="InterPro" id="IPR000073">
    <property type="entry name" value="AB_hydrolase_1"/>
</dbReference>
<dbReference type="Gene3D" id="3.40.50.1820">
    <property type="entry name" value="alpha/beta hydrolase"/>
    <property type="match status" value="1"/>
</dbReference>
<dbReference type="Pfam" id="PF00561">
    <property type="entry name" value="Abhydrolase_1"/>
    <property type="match status" value="1"/>
</dbReference>
<feature type="domain" description="AB hydrolase-1" evidence="3">
    <location>
        <begin position="58"/>
        <end position="146"/>
    </location>
</feature>
<dbReference type="AlphaFoldDB" id="A0A3E1BZG4"/>
<reference evidence="4 5" key="1">
    <citation type="submission" date="2017-03" db="EMBL/GenBank/DDBJ databases">
        <title>Genome analysis of Rhizobial strains effectives or ineffectives for nitrogen fixation isolated from bean seeds.</title>
        <authorList>
            <person name="Peralta H."/>
            <person name="Aguilar-Vera A."/>
            <person name="Mora Y."/>
            <person name="Vargas-Lagunas C."/>
            <person name="Girard L."/>
            <person name="Mora J."/>
        </authorList>
    </citation>
    <scope>NUCLEOTIDE SEQUENCE [LARGE SCALE GENOMIC DNA]</scope>
    <source>
        <strain evidence="4 5">CCGM5</strain>
    </source>
</reference>
<evidence type="ECO:0000256" key="2">
    <source>
        <dbReference type="SAM" id="SignalP"/>
    </source>
</evidence>
<sequence length="194" mass="20866">MIKRLILSTMLLSATVIGSVASARPVLASDYTTTENKYVEVGGTRYAYRTIGNRGVKPPLVLFQHFTGTMDDWDRRTVEGLAKGRELIIFDNAGVGASEGQSPDSVAGMAEIAVQLIEALKLQKIDALGFSLGGSIVQQLLIEKPSLDQKGSPGRFGTTRFSRLQAASNGDCNGNQNKRGDRTSATCPSVLHRH</sequence>
<dbReference type="PANTHER" id="PTHR43433:SF5">
    <property type="entry name" value="AB HYDROLASE-1 DOMAIN-CONTAINING PROTEIN"/>
    <property type="match status" value="1"/>
</dbReference>
<feature type="region of interest" description="Disordered" evidence="1">
    <location>
        <begin position="167"/>
        <end position="194"/>
    </location>
</feature>
<dbReference type="InterPro" id="IPR050471">
    <property type="entry name" value="AB_hydrolase"/>
</dbReference>
<evidence type="ECO:0000313" key="5">
    <source>
        <dbReference type="Proteomes" id="UP000256748"/>
    </source>
</evidence>
<feature type="compositionally biased region" description="Polar residues" evidence="1">
    <location>
        <begin position="167"/>
        <end position="187"/>
    </location>
</feature>
<dbReference type="Proteomes" id="UP000256748">
    <property type="component" value="Unassembled WGS sequence"/>
</dbReference>
<dbReference type="InterPro" id="IPR029058">
    <property type="entry name" value="AB_hydrolase_fold"/>
</dbReference>
<keyword evidence="2" id="KW-0732">Signal</keyword>
<feature type="chain" id="PRO_5017589507" description="AB hydrolase-1 domain-containing protein" evidence="2">
    <location>
        <begin position="29"/>
        <end position="194"/>
    </location>
</feature>
<comment type="caution">
    <text evidence="4">The sequence shown here is derived from an EMBL/GenBank/DDBJ whole genome shotgun (WGS) entry which is preliminary data.</text>
</comment>
<evidence type="ECO:0000256" key="1">
    <source>
        <dbReference type="SAM" id="MobiDB-lite"/>
    </source>
</evidence>
<dbReference type="SUPFAM" id="SSF53474">
    <property type="entry name" value="alpha/beta-Hydrolases"/>
    <property type="match status" value="1"/>
</dbReference>
<dbReference type="EMBL" id="NAOO01000001">
    <property type="protein sequence ID" value="RFC01138.1"/>
    <property type="molecule type" value="Genomic_DNA"/>
</dbReference>
<proteinExistence type="predicted"/>
<name>A0A3E1BZG4_RHILT</name>
<gene>
    <name evidence="4" type="ORF">B5K10_02125</name>
</gene>
<feature type="signal peptide" evidence="2">
    <location>
        <begin position="1"/>
        <end position="28"/>
    </location>
</feature>